<keyword evidence="1" id="KW-1133">Transmembrane helix</keyword>
<dbReference type="Proteomes" id="UP000037482">
    <property type="component" value="Unassembled WGS sequence"/>
</dbReference>
<keyword evidence="1" id="KW-0812">Transmembrane</keyword>
<gene>
    <name evidence="2" type="ORF">AB868_01979</name>
</gene>
<accession>A0A656VHE8</accession>
<protein>
    <submittedName>
        <fullName evidence="2">Uncharacterized protein</fullName>
    </submittedName>
</protein>
<proteinExistence type="predicted"/>
<name>A0A656VHE8_SERMA</name>
<feature type="transmembrane region" description="Helical" evidence="1">
    <location>
        <begin position="49"/>
        <end position="72"/>
    </location>
</feature>
<reference evidence="2 3" key="1">
    <citation type="submission" date="2015-06" db="EMBL/GenBank/DDBJ databases">
        <title>Draft Genome of Serratia marcescens Strain AH0650_Sm1.</title>
        <authorList>
            <person name="Wan Y."/>
            <person name="Gorrie C."/>
            <person name="Holt K."/>
        </authorList>
    </citation>
    <scope>NUCLEOTIDE SEQUENCE [LARGE SCALE GENOMIC DNA]</scope>
    <source>
        <strain evidence="2 3">AH0650_Sm1</strain>
    </source>
</reference>
<keyword evidence="1" id="KW-0472">Membrane</keyword>
<evidence type="ECO:0000256" key="1">
    <source>
        <dbReference type="SAM" id="Phobius"/>
    </source>
</evidence>
<sequence>MGYFWQKGQWRRGAREGRRKYVTDIDGIAIKLLLSSFHVLVFINYFSNRYLLCFLLCQILMFLLSLLLVFYFNFKY</sequence>
<evidence type="ECO:0000313" key="2">
    <source>
        <dbReference type="EMBL" id="KMU51237.1"/>
    </source>
</evidence>
<dbReference type="AlphaFoldDB" id="A0A656VHE8"/>
<feature type="transmembrane region" description="Helical" evidence="1">
    <location>
        <begin position="21"/>
        <end position="43"/>
    </location>
</feature>
<organism evidence="2 3">
    <name type="scientific">Serratia marcescens</name>
    <dbReference type="NCBI Taxonomy" id="615"/>
    <lineage>
        <taxon>Bacteria</taxon>
        <taxon>Pseudomonadati</taxon>
        <taxon>Pseudomonadota</taxon>
        <taxon>Gammaproteobacteria</taxon>
        <taxon>Enterobacterales</taxon>
        <taxon>Yersiniaceae</taxon>
        <taxon>Serratia</taxon>
    </lineage>
</organism>
<dbReference type="EMBL" id="LFJS01000012">
    <property type="protein sequence ID" value="KMU51237.1"/>
    <property type="molecule type" value="Genomic_DNA"/>
</dbReference>
<evidence type="ECO:0000313" key="3">
    <source>
        <dbReference type="Proteomes" id="UP000037482"/>
    </source>
</evidence>
<comment type="caution">
    <text evidence="2">The sequence shown here is derived from an EMBL/GenBank/DDBJ whole genome shotgun (WGS) entry which is preliminary data.</text>
</comment>